<dbReference type="EMBL" id="QTNY01000009">
    <property type="protein sequence ID" value="RQP78184.1"/>
    <property type="molecule type" value="Genomic_DNA"/>
</dbReference>
<name>A0AB74D7D4_9BURK</name>
<comment type="caution">
    <text evidence="1">The sequence shown here is derived from an EMBL/GenBank/DDBJ whole genome shotgun (WGS) entry which is preliminary data.</text>
</comment>
<gene>
    <name evidence="1" type="ORF">DF015_15840</name>
</gene>
<proteinExistence type="predicted"/>
<evidence type="ECO:0000313" key="2">
    <source>
        <dbReference type="Proteomes" id="UP000273734"/>
    </source>
</evidence>
<protein>
    <submittedName>
        <fullName evidence="1">Uncharacterized protein</fullName>
    </submittedName>
</protein>
<reference evidence="1 2" key="1">
    <citation type="submission" date="2018-08" db="EMBL/GenBank/DDBJ databases">
        <title>Comparative analysis of Burkholderia isolates from Puerto Rico.</title>
        <authorList>
            <person name="Hall C."/>
            <person name="Sahl J."/>
            <person name="Wagner D."/>
        </authorList>
    </citation>
    <scope>NUCLEOTIDE SEQUENCE [LARGE SCALE GENOMIC DNA]</scope>
    <source>
        <strain evidence="1 2">Bp8964</strain>
    </source>
</reference>
<dbReference type="AlphaFoldDB" id="A0AB74D7D4"/>
<sequence length="135" mass="15205">MIIEIAIKNVQTCLLKIPHCEAGNTVILAHVCRPAKFQCKRVGSIIERQAIGKFPRPLAGFAIACTKKLYSSEYKPFGFLFGRQSKLVGIFEVQFEPTFANEIGLSILFAFVDSADNIERCNRRPKPLRSRLFAE</sequence>
<dbReference type="Proteomes" id="UP000273734">
    <property type="component" value="Unassembled WGS sequence"/>
</dbReference>
<accession>A0AB74D7D4</accession>
<organism evidence="1 2">
    <name type="scientific">Burkholderia ubonensis</name>
    <dbReference type="NCBI Taxonomy" id="101571"/>
    <lineage>
        <taxon>Bacteria</taxon>
        <taxon>Pseudomonadati</taxon>
        <taxon>Pseudomonadota</taxon>
        <taxon>Betaproteobacteria</taxon>
        <taxon>Burkholderiales</taxon>
        <taxon>Burkholderiaceae</taxon>
        <taxon>Burkholderia</taxon>
        <taxon>Burkholderia cepacia complex</taxon>
    </lineage>
</organism>
<evidence type="ECO:0000313" key="1">
    <source>
        <dbReference type="EMBL" id="RQP78184.1"/>
    </source>
</evidence>